<sequence length="434" mass="48259">MSPVATNQVGEDVKSKVIIYNGSKNEMFTFSEGYSILSRRLKMEGFKTYSNQGDITPELLSKAGVFVLPGPREKFTVSEINYLREYVDKGGSIFVTMGEGGEKSFQTNINFLLEERGIMINNDAVVRTVYHKYHHPKEVLVSNGVLNRSVTLAAGKSIPGQNLSEANNAQALSFLYPYGATLNVAKPAVAVLSSGSVSFPLNRPVCAFYQHPTSGGKIVVLGSTHMFCDAFIENEENLKIVNVIFNHLTTSGLQLNAIDADDPEVSDYHMIPSIAKLAEHTFSCLQECDEIPSNPSVLYRSTLFQFDNKVLPKVLNAYKELNMKHEPLKLIMPRFETPLASLQPAVFPPSFRELQKPALELFDLDEAFSTEKARLAQLTNKCSDDDIEYFIRECGDVLNVADKLPAAKRDGKHILEYIASQVAEFKKLNHSSLE</sequence>
<dbReference type="Pfam" id="PF23352">
    <property type="entry name" value="IFT52_central"/>
    <property type="match status" value="1"/>
</dbReference>
<accession>A0AAV6VN36</accession>
<dbReference type="PANTHER" id="PTHR12969">
    <property type="entry name" value="NGD5/OSM-6/IFT52"/>
    <property type="match status" value="1"/>
</dbReference>
<proteinExistence type="predicted"/>
<dbReference type="GO" id="GO:0042073">
    <property type="term" value="P:intraciliary transport"/>
    <property type="evidence" value="ECO:0007669"/>
    <property type="project" value="TreeGrafter"/>
</dbReference>
<dbReference type="InterPro" id="IPR055460">
    <property type="entry name" value="IFT52_central"/>
</dbReference>
<protein>
    <submittedName>
        <fullName evidence="4">Uncharacterized protein</fullName>
    </submittedName>
</protein>
<dbReference type="InterPro" id="IPR048643">
    <property type="entry name" value="Itf52_C"/>
</dbReference>
<organism evidence="4 5">
    <name type="scientific">Oedothorax gibbosus</name>
    <dbReference type="NCBI Taxonomy" id="931172"/>
    <lineage>
        <taxon>Eukaryota</taxon>
        <taxon>Metazoa</taxon>
        <taxon>Ecdysozoa</taxon>
        <taxon>Arthropoda</taxon>
        <taxon>Chelicerata</taxon>
        <taxon>Arachnida</taxon>
        <taxon>Araneae</taxon>
        <taxon>Araneomorphae</taxon>
        <taxon>Entelegynae</taxon>
        <taxon>Araneoidea</taxon>
        <taxon>Linyphiidae</taxon>
        <taxon>Erigoninae</taxon>
        <taxon>Oedothorax</taxon>
    </lineage>
</organism>
<dbReference type="Pfam" id="PF23355">
    <property type="entry name" value="IFT52_GIFT"/>
    <property type="match status" value="1"/>
</dbReference>
<evidence type="ECO:0000259" key="3">
    <source>
        <dbReference type="Pfam" id="PF23355"/>
    </source>
</evidence>
<feature type="domain" description="IFT52 central" evidence="2">
    <location>
        <begin position="277"/>
        <end position="357"/>
    </location>
</feature>
<comment type="caution">
    <text evidence="4">The sequence shown here is derived from an EMBL/GenBank/DDBJ whole genome shotgun (WGS) entry which is preliminary data.</text>
</comment>
<dbReference type="InterPro" id="IPR039975">
    <property type="entry name" value="IFT52"/>
</dbReference>
<feature type="domain" description="Intraflagellar transport protein 52 C-terminal" evidence="1">
    <location>
        <begin position="368"/>
        <end position="418"/>
    </location>
</feature>
<evidence type="ECO:0000259" key="2">
    <source>
        <dbReference type="Pfam" id="PF23352"/>
    </source>
</evidence>
<dbReference type="EMBL" id="JAFNEN010000054">
    <property type="protein sequence ID" value="KAG8197510.1"/>
    <property type="molecule type" value="Genomic_DNA"/>
</dbReference>
<dbReference type="Gene3D" id="6.10.250.2800">
    <property type="match status" value="1"/>
</dbReference>
<keyword evidence="5" id="KW-1185">Reference proteome</keyword>
<evidence type="ECO:0000259" key="1">
    <source>
        <dbReference type="Pfam" id="PF21178"/>
    </source>
</evidence>
<dbReference type="Proteomes" id="UP000827092">
    <property type="component" value="Unassembled WGS sequence"/>
</dbReference>
<evidence type="ECO:0000313" key="5">
    <source>
        <dbReference type="Proteomes" id="UP000827092"/>
    </source>
</evidence>
<reference evidence="4 5" key="1">
    <citation type="journal article" date="2022" name="Nat. Ecol. Evol.">
        <title>A masculinizing supergene underlies an exaggerated male reproductive morph in a spider.</title>
        <authorList>
            <person name="Hendrickx F."/>
            <person name="De Corte Z."/>
            <person name="Sonet G."/>
            <person name="Van Belleghem S.M."/>
            <person name="Kostlbacher S."/>
            <person name="Vangestel C."/>
        </authorList>
    </citation>
    <scope>NUCLEOTIDE SEQUENCE [LARGE SCALE GENOMIC DNA]</scope>
    <source>
        <strain evidence="4">W744_W776</strain>
    </source>
</reference>
<dbReference type="GO" id="GO:0005929">
    <property type="term" value="C:cilium"/>
    <property type="evidence" value="ECO:0007669"/>
    <property type="project" value="TreeGrafter"/>
</dbReference>
<dbReference type="InterPro" id="IPR029062">
    <property type="entry name" value="Class_I_gatase-like"/>
</dbReference>
<evidence type="ECO:0000313" key="4">
    <source>
        <dbReference type="EMBL" id="KAG8197510.1"/>
    </source>
</evidence>
<dbReference type="GO" id="GO:0005814">
    <property type="term" value="C:centriole"/>
    <property type="evidence" value="ECO:0007669"/>
    <property type="project" value="TreeGrafter"/>
</dbReference>
<dbReference type="GO" id="GO:0060271">
    <property type="term" value="P:cilium assembly"/>
    <property type="evidence" value="ECO:0007669"/>
    <property type="project" value="TreeGrafter"/>
</dbReference>
<dbReference type="InterPro" id="IPR055458">
    <property type="entry name" value="IFT52_GIFT"/>
</dbReference>
<dbReference type="Pfam" id="PF21178">
    <property type="entry name" value="Itf52_C"/>
    <property type="match status" value="1"/>
</dbReference>
<dbReference type="SUPFAM" id="SSF52317">
    <property type="entry name" value="Class I glutamine amidotransferase-like"/>
    <property type="match status" value="1"/>
</dbReference>
<gene>
    <name evidence="4" type="ORF">JTE90_007248</name>
</gene>
<name>A0AAV6VN36_9ARAC</name>
<dbReference type="GO" id="GO:0030992">
    <property type="term" value="C:intraciliary transport particle B"/>
    <property type="evidence" value="ECO:0007669"/>
    <property type="project" value="TreeGrafter"/>
</dbReference>
<feature type="domain" description="IFT52 GIFT" evidence="3">
    <location>
        <begin position="18"/>
        <end position="261"/>
    </location>
</feature>
<dbReference type="AlphaFoldDB" id="A0AAV6VN36"/>
<dbReference type="PANTHER" id="PTHR12969:SF7">
    <property type="entry name" value="INTRAFLAGELLAR TRANSPORT PROTEIN 52 HOMOLOG"/>
    <property type="match status" value="1"/>
</dbReference>
<dbReference type="CDD" id="cd23683">
    <property type="entry name" value="IFT52_CTD"/>
    <property type="match status" value="1"/>
</dbReference>